<evidence type="ECO:0000313" key="5">
    <source>
        <dbReference type="Proteomes" id="UP000053660"/>
    </source>
</evidence>
<dbReference type="OrthoDB" id="1334205at2759"/>
<dbReference type="GO" id="GO:0005975">
    <property type="term" value="P:carbohydrate metabolic process"/>
    <property type="evidence" value="ECO:0007669"/>
    <property type="project" value="InterPro"/>
</dbReference>
<dbReference type="Pfam" id="PF01055">
    <property type="entry name" value="Glyco_hydro_31_2nd"/>
    <property type="match status" value="1"/>
</dbReference>
<evidence type="ECO:0000259" key="3">
    <source>
        <dbReference type="Pfam" id="PF01055"/>
    </source>
</evidence>
<dbReference type="PROSITE" id="PS00129">
    <property type="entry name" value="GLYCOSYL_HYDROL_F31_1"/>
    <property type="match status" value="1"/>
</dbReference>
<reference evidence="4 5" key="1">
    <citation type="submission" date="2014-03" db="EMBL/GenBank/DDBJ databases">
        <title>Draft genome of the hookworm Oesophagostomum dentatum.</title>
        <authorList>
            <person name="Mitreva M."/>
        </authorList>
    </citation>
    <scope>NUCLEOTIDE SEQUENCE [LARGE SCALE GENOMIC DNA]</scope>
    <source>
        <strain evidence="4 5">OD-Hann</strain>
    </source>
</reference>
<dbReference type="GO" id="GO:0004558">
    <property type="term" value="F:alpha-1,4-glucosidase activity"/>
    <property type="evidence" value="ECO:0007669"/>
    <property type="project" value="TreeGrafter"/>
</dbReference>
<evidence type="ECO:0000256" key="2">
    <source>
        <dbReference type="RuleBase" id="RU361185"/>
    </source>
</evidence>
<sequence length="411" mass="47006">EVTTAPGPTIIYRTTGGNLDLYFFPGPRPEEVTQQYLALIGKPFLPAYWALGFQISRYGYRDFEEMKNIIESNIRAGIPLDTVVADIDYMDGCKDFTVGEKWKNLSTYVKQLRTKGMRSVLIFDPAIEVNHSVFKRAREAQASFIEWERHDQVMQSIQNLYPLTKDTKIMLGVVWPDDHVAFPDFLDPTNATADWWIQEFKKFWKLVPYDGIWIDMNEPANFGTNEEEPFYFKHANHKNSAPLFCPKDDNGKDAEWDMPPYKTHAVFIDKGKTQLASKTLCMLAVQANGTQRFYNVKNLYGLSESIATQIAQHEATGKRGAVISRSTFVSSGRYAGHWLGDNAATWEDLQAAVIGVQEFNMFGIPYVCHISQIRSKNVLRLAAFMYSLYTLTPLKVQWAYSCDITWREISS</sequence>
<dbReference type="InterPro" id="IPR017853">
    <property type="entry name" value="GH"/>
</dbReference>
<keyword evidence="2" id="KW-0326">Glycosidase</keyword>
<proteinExistence type="inferred from homology"/>
<protein>
    <submittedName>
        <fullName evidence="4">Glycosyl hydrolase, family 31</fullName>
    </submittedName>
</protein>
<feature type="non-terminal residue" evidence="4">
    <location>
        <position position="1"/>
    </location>
</feature>
<dbReference type="CDD" id="cd14752">
    <property type="entry name" value="GH31_N"/>
    <property type="match status" value="1"/>
</dbReference>
<dbReference type="Gene3D" id="3.20.20.80">
    <property type="entry name" value="Glycosidases"/>
    <property type="match status" value="1"/>
</dbReference>
<dbReference type="Gene3D" id="2.60.40.1760">
    <property type="entry name" value="glycosyl hydrolase (family 31)"/>
    <property type="match status" value="1"/>
</dbReference>
<dbReference type="PANTHER" id="PTHR22762">
    <property type="entry name" value="ALPHA-GLUCOSIDASE"/>
    <property type="match status" value="1"/>
</dbReference>
<gene>
    <name evidence="4" type="ORF">OESDEN_06512</name>
</gene>
<evidence type="ECO:0000256" key="1">
    <source>
        <dbReference type="ARBA" id="ARBA00007806"/>
    </source>
</evidence>
<evidence type="ECO:0000313" key="4">
    <source>
        <dbReference type="EMBL" id="KHJ93573.1"/>
    </source>
</evidence>
<comment type="similarity">
    <text evidence="1 2">Belongs to the glycosyl hydrolase 31 family.</text>
</comment>
<accession>A0A0B1T7P1</accession>
<dbReference type="InterPro" id="IPR030458">
    <property type="entry name" value="Glyco_hydro_31_AS"/>
</dbReference>
<keyword evidence="2 4" id="KW-0378">Hydrolase</keyword>
<dbReference type="SUPFAM" id="SSF51445">
    <property type="entry name" value="(Trans)glycosidases"/>
    <property type="match status" value="1"/>
</dbReference>
<dbReference type="AlphaFoldDB" id="A0A0B1T7P1"/>
<feature type="domain" description="Glycoside hydrolase family 31 TIM barrel" evidence="3">
    <location>
        <begin position="43"/>
        <end position="369"/>
    </location>
</feature>
<name>A0A0B1T7P1_OESDE</name>
<dbReference type="EMBL" id="KN550706">
    <property type="protein sequence ID" value="KHJ93573.1"/>
    <property type="molecule type" value="Genomic_DNA"/>
</dbReference>
<keyword evidence="5" id="KW-1185">Reference proteome</keyword>
<dbReference type="PANTHER" id="PTHR22762:SF133">
    <property type="entry name" value="P-TYPE DOMAIN-CONTAINING PROTEIN"/>
    <property type="match status" value="1"/>
</dbReference>
<dbReference type="InterPro" id="IPR000322">
    <property type="entry name" value="Glyco_hydro_31_TIM"/>
</dbReference>
<dbReference type="Proteomes" id="UP000053660">
    <property type="component" value="Unassembled WGS sequence"/>
</dbReference>
<organism evidence="4 5">
    <name type="scientific">Oesophagostomum dentatum</name>
    <name type="common">Nodular worm</name>
    <dbReference type="NCBI Taxonomy" id="61180"/>
    <lineage>
        <taxon>Eukaryota</taxon>
        <taxon>Metazoa</taxon>
        <taxon>Ecdysozoa</taxon>
        <taxon>Nematoda</taxon>
        <taxon>Chromadorea</taxon>
        <taxon>Rhabditida</taxon>
        <taxon>Rhabditina</taxon>
        <taxon>Rhabditomorpha</taxon>
        <taxon>Strongyloidea</taxon>
        <taxon>Strongylidae</taxon>
        <taxon>Oesophagostomum</taxon>
    </lineage>
</organism>